<keyword evidence="2" id="KW-0732">Signal</keyword>
<protein>
    <recommendedName>
        <fullName evidence="5">Lipoprotein</fullName>
    </recommendedName>
</protein>
<feature type="signal peptide" evidence="2">
    <location>
        <begin position="1"/>
        <end position="19"/>
    </location>
</feature>
<proteinExistence type="predicted"/>
<evidence type="ECO:0008006" key="5">
    <source>
        <dbReference type="Google" id="ProtNLM"/>
    </source>
</evidence>
<sequence length="54" mass="5722">MIRLLKRLKVLLLATGMLAGGTSCSTGPDPSDLYFGKPRLNASPPRHAGISRGE</sequence>
<organism evidence="3 4">
    <name type="scientific">Roseimicrobium gellanilyticum</name>
    <dbReference type="NCBI Taxonomy" id="748857"/>
    <lineage>
        <taxon>Bacteria</taxon>
        <taxon>Pseudomonadati</taxon>
        <taxon>Verrucomicrobiota</taxon>
        <taxon>Verrucomicrobiia</taxon>
        <taxon>Verrucomicrobiales</taxon>
        <taxon>Verrucomicrobiaceae</taxon>
        <taxon>Roseimicrobium</taxon>
    </lineage>
</organism>
<dbReference type="Proteomes" id="UP000253426">
    <property type="component" value="Unassembled WGS sequence"/>
</dbReference>
<keyword evidence="4" id="KW-1185">Reference proteome</keyword>
<evidence type="ECO:0000313" key="4">
    <source>
        <dbReference type="Proteomes" id="UP000253426"/>
    </source>
</evidence>
<reference evidence="3 4" key="1">
    <citation type="submission" date="2018-06" db="EMBL/GenBank/DDBJ databases">
        <title>Genomic Encyclopedia of Type Strains, Phase IV (KMG-IV): sequencing the most valuable type-strain genomes for metagenomic binning, comparative biology and taxonomic classification.</title>
        <authorList>
            <person name="Goeker M."/>
        </authorList>
    </citation>
    <scope>NUCLEOTIDE SEQUENCE [LARGE SCALE GENOMIC DNA]</scope>
    <source>
        <strain evidence="3 4">DSM 25532</strain>
    </source>
</reference>
<dbReference type="AlphaFoldDB" id="A0A366HVI4"/>
<dbReference type="PROSITE" id="PS51257">
    <property type="entry name" value="PROKAR_LIPOPROTEIN"/>
    <property type="match status" value="1"/>
</dbReference>
<comment type="caution">
    <text evidence="3">The sequence shown here is derived from an EMBL/GenBank/DDBJ whole genome shotgun (WGS) entry which is preliminary data.</text>
</comment>
<dbReference type="RefSeq" id="WP_170156851.1">
    <property type="nucleotide sequence ID" value="NZ_QNRR01000001.1"/>
</dbReference>
<evidence type="ECO:0000256" key="2">
    <source>
        <dbReference type="SAM" id="SignalP"/>
    </source>
</evidence>
<name>A0A366HVI4_9BACT</name>
<evidence type="ECO:0000313" key="3">
    <source>
        <dbReference type="EMBL" id="RBP48107.1"/>
    </source>
</evidence>
<accession>A0A366HVI4</accession>
<feature type="chain" id="PRO_5016677329" description="Lipoprotein" evidence="2">
    <location>
        <begin position="20"/>
        <end position="54"/>
    </location>
</feature>
<gene>
    <name evidence="3" type="ORF">DES53_101907</name>
</gene>
<evidence type="ECO:0000256" key="1">
    <source>
        <dbReference type="SAM" id="MobiDB-lite"/>
    </source>
</evidence>
<feature type="region of interest" description="Disordered" evidence="1">
    <location>
        <begin position="19"/>
        <end position="54"/>
    </location>
</feature>
<dbReference type="EMBL" id="QNRR01000001">
    <property type="protein sequence ID" value="RBP48107.1"/>
    <property type="molecule type" value="Genomic_DNA"/>
</dbReference>